<evidence type="ECO:0000259" key="2">
    <source>
        <dbReference type="PROSITE" id="PS50110"/>
    </source>
</evidence>
<sequence>MSTLRALIAEDEPILALTLKKHLEKLWPELQIIALAENGVEAVQLALEQQPDIIFLDIKMPGKTGLEVAEELADAWPDQQSFPRIVFVTAYDEFAVQAFEHSASDYVLKPVSEERLSRTVSRLQKQCAPEAGSTSPASTANAPALDQLITQLQNLLPAAQLQGLPAVAEKAEPLRVIRAAVGNNIRMIPVEDVLYFEATDKYINVVTREHESLIRCSLRDLLPQLDASLFWQIHRSTVVNIREVSLAQRDEAGKITLRLRNSEAKLPVSRVYAHLFRQM</sequence>
<dbReference type="InterPro" id="IPR007492">
    <property type="entry name" value="LytTR_DNA-bd_dom"/>
</dbReference>
<dbReference type="Pfam" id="PF00072">
    <property type="entry name" value="Response_reg"/>
    <property type="match status" value="1"/>
</dbReference>
<evidence type="ECO:0000313" key="5">
    <source>
        <dbReference type="Proteomes" id="UP000680067"/>
    </source>
</evidence>
<reference evidence="4" key="1">
    <citation type="submission" date="2021-04" db="EMBL/GenBank/DDBJ databases">
        <title>novel species isolated from subtropical streams in China.</title>
        <authorList>
            <person name="Lu H."/>
        </authorList>
    </citation>
    <scope>NUCLEOTIDE SEQUENCE</scope>
    <source>
        <strain evidence="4">LFS511W</strain>
    </source>
</reference>
<protein>
    <submittedName>
        <fullName evidence="4">Response regulator transcription factor</fullName>
    </submittedName>
</protein>
<dbReference type="PROSITE" id="PS50110">
    <property type="entry name" value="RESPONSE_REGULATORY"/>
    <property type="match status" value="1"/>
</dbReference>
<dbReference type="AlphaFoldDB" id="A0A941I7W2"/>
<dbReference type="Gene3D" id="3.40.50.2300">
    <property type="match status" value="1"/>
</dbReference>
<keyword evidence="1" id="KW-0597">Phosphoprotein</keyword>
<dbReference type="EMBL" id="JAGSPN010000010">
    <property type="protein sequence ID" value="MBR7783249.1"/>
    <property type="molecule type" value="Genomic_DNA"/>
</dbReference>
<gene>
    <name evidence="4" type="ORF">KDM89_13935</name>
</gene>
<dbReference type="Proteomes" id="UP000680067">
    <property type="component" value="Unassembled WGS sequence"/>
</dbReference>
<dbReference type="InterPro" id="IPR046947">
    <property type="entry name" value="LytR-like"/>
</dbReference>
<accession>A0A941I7W2</accession>
<feature type="modified residue" description="4-aspartylphosphate" evidence="1">
    <location>
        <position position="57"/>
    </location>
</feature>
<dbReference type="Pfam" id="PF04397">
    <property type="entry name" value="LytTR"/>
    <property type="match status" value="1"/>
</dbReference>
<proteinExistence type="predicted"/>
<dbReference type="PANTHER" id="PTHR37299:SF1">
    <property type="entry name" value="STAGE 0 SPORULATION PROTEIN A HOMOLOG"/>
    <property type="match status" value="1"/>
</dbReference>
<evidence type="ECO:0000256" key="1">
    <source>
        <dbReference type="PROSITE-ProRule" id="PRU00169"/>
    </source>
</evidence>
<name>A0A941I7W2_9BURK</name>
<evidence type="ECO:0000313" key="4">
    <source>
        <dbReference type="EMBL" id="MBR7783249.1"/>
    </source>
</evidence>
<dbReference type="SMART" id="SM00850">
    <property type="entry name" value="LytTR"/>
    <property type="match status" value="1"/>
</dbReference>
<dbReference type="GO" id="GO:0003677">
    <property type="term" value="F:DNA binding"/>
    <property type="evidence" value="ECO:0007669"/>
    <property type="project" value="InterPro"/>
</dbReference>
<dbReference type="SMART" id="SM00448">
    <property type="entry name" value="REC"/>
    <property type="match status" value="1"/>
</dbReference>
<dbReference type="SUPFAM" id="SSF52172">
    <property type="entry name" value="CheY-like"/>
    <property type="match status" value="1"/>
</dbReference>
<feature type="domain" description="HTH LytTR-type" evidence="3">
    <location>
        <begin position="177"/>
        <end position="279"/>
    </location>
</feature>
<dbReference type="PANTHER" id="PTHR37299">
    <property type="entry name" value="TRANSCRIPTIONAL REGULATOR-RELATED"/>
    <property type="match status" value="1"/>
</dbReference>
<keyword evidence="5" id="KW-1185">Reference proteome</keyword>
<dbReference type="Gene3D" id="2.40.50.1020">
    <property type="entry name" value="LytTr DNA-binding domain"/>
    <property type="match status" value="1"/>
</dbReference>
<feature type="domain" description="Response regulatory" evidence="2">
    <location>
        <begin position="5"/>
        <end position="124"/>
    </location>
</feature>
<dbReference type="RefSeq" id="WP_212688530.1">
    <property type="nucleotide sequence ID" value="NZ_JAGSPN010000010.1"/>
</dbReference>
<evidence type="ECO:0000259" key="3">
    <source>
        <dbReference type="PROSITE" id="PS50930"/>
    </source>
</evidence>
<organism evidence="4 5">
    <name type="scientific">Undibacterium luofuense</name>
    <dbReference type="NCBI Taxonomy" id="2828733"/>
    <lineage>
        <taxon>Bacteria</taxon>
        <taxon>Pseudomonadati</taxon>
        <taxon>Pseudomonadota</taxon>
        <taxon>Betaproteobacteria</taxon>
        <taxon>Burkholderiales</taxon>
        <taxon>Oxalobacteraceae</taxon>
        <taxon>Undibacterium</taxon>
    </lineage>
</organism>
<dbReference type="InterPro" id="IPR001789">
    <property type="entry name" value="Sig_transdc_resp-reg_receiver"/>
</dbReference>
<comment type="caution">
    <text evidence="4">The sequence shown here is derived from an EMBL/GenBank/DDBJ whole genome shotgun (WGS) entry which is preliminary data.</text>
</comment>
<dbReference type="GO" id="GO:0000156">
    <property type="term" value="F:phosphorelay response regulator activity"/>
    <property type="evidence" value="ECO:0007669"/>
    <property type="project" value="InterPro"/>
</dbReference>
<dbReference type="InterPro" id="IPR011006">
    <property type="entry name" value="CheY-like_superfamily"/>
</dbReference>
<dbReference type="PROSITE" id="PS50930">
    <property type="entry name" value="HTH_LYTTR"/>
    <property type="match status" value="1"/>
</dbReference>